<comment type="caution">
    <text evidence="15">The sequence shown here is derived from an EMBL/GenBank/DDBJ whole genome shotgun (WGS) entry which is preliminary data.</text>
</comment>
<keyword evidence="4" id="KW-0479">Metal-binding</keyword>
<keyword evidence="8" id="KW-0408">Iron</keyword>
<evidence type="ECO:0000256" key="1">
    <source>
        <dbReference type="ARBA" id="ARBA00001961"/>
    </source>
</evidence>
<feature type="region of interest" description="Disordered" evidence="13">
    <location>
        <begin position="1"/>
        <end position="21"/>
    </location>
</feature>
<dbReference type="PROSITE" id="PS51471">
    <property type="entry name" value="FE2OG_OXY"/>
    <property type="match status" value="1"/>
</dbReference>
<dbReference type="GO" id="GO:0009896">
    <property type="term" value="P:positive regulation of catabolic process"/>
    <property type="evidence" value="ECO:0007669"/>
    <property type="project" value="UniProtKB-ARBA"/>
</dbReference>
<dbReference type="PANTHER" id="PTHR12117:SF0">
    <property type="entry name" value="PROLYL 3-HYDROXYLASE OGFOD1"/>
    <property type="match status" value="1"/>
</dbReference>
<dbReference type="Pfam" id="PF10637">
    <property type="entry name" value="Ofd1_CTDD"/>
    <property type="match status" value="1"/>
</dbReference>
<keyword evidence="9" id="KW-0539">Nucleus</keyword>
<dbReference type="GO" id="GO:0006449">
    <property type="term" value="P:regulation of translational termination"/>
    <property type="evidence" value="ECO:0007669"/>
    <property type="project" value="TreeGrafter"/>
</dbReference>
<comment type="subcellular location">
    <subcellularLocation>
        <location evidence="2">Nucleus</location>
    </subcellularLocation>
</comment>
<dbReference type="GO" id="GO:0031418">
    <property type="term" value="F:L-ascorbic acid binding"/>
    <property type="evidence" value="ECO:0007669"/>
    <property type="project" value="UniProtKB-KW"/>
</dbReference>
<dbReference type="Pfam" id="PF13661">
    <property type="entry name" value="2OG-FeII_Oxy_4"/>
    <property type="match status" value="1"/>
</dbReference>
<evidence type="ECO:0000313" key="15">
    <source>
        <dbReference type="EMBL" id="KAF7508964.1"/>
    </source>
</evidence>
<evidence type="ECO:0000256" key="11">
    <source>
        <dbReference type="ARBA" id="ARBA00051966"/>
    </source>
</evidence>
<comment type="catalytic activity">
    <reaction evidence="11">
        <text>[ribosomal protein uS12]-(3S)-3-hydroxy-L-proline + 2-oxoglutarate + O2 = [ribosomal protein uS12]-(3S)-3,4-dihydroxy-L-proline + succinate + CO2</text>
        <dbReference type="Rhea" id="RHEA:54160"/>
        <dbReference type="Rhea" id="RHEA-COMP:13817"/>
        <dbReference type="Rhea" id="RHEA-COMP:13818"/>
        <dbReference type="ChEBI" id="CHEBI:15379"/>
        <dbReference type="ChEBI" id="CHEBI:16526"/>
        <dbReference type="ChEBI" id="CHEBI:16810"/>
        <dbReference type="ChEBI" id="CHEBI:30031"/>
        <dbReference type="ChEBI" id="CHEBI:85428"/>
        <dbReference type="ChEBI" id="CHEBI:138052"/>
    </reaction>
</comment>
<dbReference type="InterPro" id="IPR019601">
    <property type="entry name" value="Oxoglutarate/Fe-dep_Oase_C"/>
</dbReference>
<evidence type="ECO:0000256" key="5">
    <source>
        <dbReference type="ARBA" id="ARBA00022896"/>
    </source>
</evidence>
<dbReference type="GO" id="GO:0005737">
    <property type="term" value="C:cytoplasm"/>
    <property type="evidence" value="ECO:0007669"/>
    <property type="project" value="TreeGrafter"/>
</dbReference>
<evidence type="ECO:0000259" key="14">
    <source>
        <dbReference type="PROSITE" id="PS51471"/>
    </source>
</evidence>
<evidence type="ECO:0000313" key="16">
    <source>
        <dbReference type="Proteomes" id="UP000606974"/>
    </source>
</evidence>
<evidence type="ECO:0000256" key="13">
    <source>
        <dbReference type="SAM" id="MobiDB-lite"/>
    </source>
</evidence>
<keyword evidence="5" id="KW-0847">Vitamin C</keyword>
<evidence type="ECO:0000256" key="2">
    <source>
        <dbReference type="ARBA" id="ARBA00004123"/>
    </source>
</evidence>
<dbReference type="EMBL" id="JAACFV010000047">
    <property type="protein sequence ID" value="KAF7508964.1"/>
    <property type="molecule type" value="Genomic_DNA"/>
</dbReference>
<dbReference type="SMART" id="SM00702">
    <property type="entry name" value="P4Hc"/>
    <property type="match status" value="1"/>
</dbReference>
<dbReference type="FunFam" id="2.60.120.620:FF:000014">
    <property type="entry name" value="Prolyl 3,4-dihydroxylase TPA1"/>
    <property type="match status" value="1"/>
</dbReference>
<sequence length="702" mass="78494">MKRKYEAETSTSDGESQPFKKAHLSSTHTLGIHSHFHPALFEPKTLTTYQAAYQDSHPYRHGVIPALISDALLRSVRTEILTHISFTPKETDIYKIQQSGDLANLDGLDSAQLADLPSLVTLRDALYSAEFRAFLEDVTGAGKLSGKKTDMAINIYTPGSYLLCHDDVIGTRRVSYILYLTDPDEPWQAEWGGGLRLYATERKRNKRGEEVKVPLPEHVKVIPPTWGQLSFFAVQPGESFHDVEEVYHPPIGRPEEEKKRVRMAISGWYHIPQEGEDGYEEGLEQRLAERSSLSQLQGEEADEFDEPQPQFLRFDQLDKNHAKQDLEPDQAETADDDLTLLTEADLNLLLQYISPSYLTPEMTEQLASSFGDNSFLQLDRFLCDRFAGWLREFVSQHENPSLDANTSENKCSEWRTARPPHKHRFSFNQPTIKKPGSSFTNDPSCEDLPLTGLMTHLFPSIAFRKWLSIITGLTIDGDASFDILARRFSRGEDYALASAYKGENPRLEFSLGCTVSGKWQTGEAYDDDGHVNGNGPSAQANVVASSANGKTINGTQDEKRDAANRIEVGGEEIYMAGDDDDSSFASVKDGASPAIKEASRKSDPAIYKHDDENDAILFTDPPAWNRFSIVLRDRGTLRFVKYISAAAEGDRWDIKGVVEAGEGGWDENEEGEEGEGEEHAHENDYITESDADQDNQGYSSTE</sequence>
<dbReference type="OrthoDB" id="430522at2759"/>
<keyword evidence="6" id="KW-0223">Dioxygenase</keyword>
<proteinExistence type="inferred from homology"/>
<dbReference type="GO" id="GO:0010604">
    <property type="term" value="P:positive regulation of macromolecule metabolic process"/>
    <property type="evidence" value="ECO:0007669"/>
    <property type="project" value="UniProtKB-ARBA"/>
</dbReference>
<dbReference type="Proteomes" id="UP000606974">
    <property type="component" value="Unassembled WGS sequence"/>
</dbReference>
<feature type="compositionally biased region" description="Acidic residues" evidence="13">
    <location>
        <begin position="664"/>
        <end position="676"/>
    </location>
</feature>
<dbReference type="InterPro" id="IPR039558">
    <property type="entry name" value="TPA1/OFD1_N"/>
</dbReference>
<feature type="region of interest" description="Disordered" evidence="13">
    <location>
        <begin position="661"/>
        <end position="702"/>
    </location>
</feature>
<dbReference type="InterPro" id="IPR005123">
    <property type="entry name" value="Oxoglu/Fe-dep_dioxygenase_dom"/>
</dbReference>
<evidence type="ECO:0000256" key="3">
    <source>
        <dbReference type="ARBA" id="ARBA00007443"/>
    </source>
</evidence>
<keyword evidence="7" id="KW-0560">Oxidoreductase</keyword>
<feature type="domain" description="Fe2OG dioxygenase" evidence="14">
    <location>
        <begin position="147"/>
        <end position="271"/>
    </location>
</feature>
<gene>
    <name evidence="15" type="ORF">GJ744_008520</name>
</gene>
<dbReference type="GO" id="GO:0005506">
    <property type="term" value="F:iron ion binding"/>
    <property type="evidence" value="ECO:0007669"/>
    <property type="project" value="InterPro"/>
</dbReference>
<evidence type="ECO:0000256" key="9">
    <source>
        <dbReference type="ARBA" id="ARBA00023242"/>
    </source>
</evidence>
<reference evidence="15" key="1">
    <citation type="submission" date="2020-02" db="EMBL/GenBank/DDBJ databases">
        <authorList>
            <person name="Palmer J.M."/>
        </authorList>
    </citation>
    <scope>NUCLEOTIDE SEQUENCE</scope>
    <source>
        <strain evidence="15">EPUS1.4</strain>
        <tissue evidence="15">Thallus</tissue>
    </source>
</reference>
<dbReference type="GO" id="GO:0031543">
    <property type="term" value="F:peptidyl-proline dioxygenase activity"/>
    <property type="evidence" value="ECO:0007669"/>
    <property type="project" value="TreeGrafter"/>
</dbReference>
<evidence type="ECO:0000256" key="4">
    <source>
        <dbReference type="ARBA" id="ARBA00022723"/>
    </source>
</evidence>
<evidence type="ECO:0000256" key="10">
    <source>
        <dbReference type="ARBA" id="ARBA00047444"/>
    </source>
</evidence>
<comment type="similarity">
    <text evidence="3">Belongs to the TPA1 family.</text>
</comment>
<organism evidence="15 16">
    <name type="scientific">Endocarpon pusillum</name>
    <dbReference type="NCBI Taxonomy" id="364733"/>
    <lineage>
        <taxon>Eukaryota</taxon>
        <taxon>Fungi</taxon>
        <taxon>Dikarya</taxon>
        <taxon>Ascomycota</taxon>
        <taxon>Pezizomycotina</taxon>
        <taxon>Eurotiomycetes</taxon>
        <taxon>Chaetothyriomycetidae</taxon>
        <taxon>Verrucariales</taxon>
        <taxon>Verrucariaceae</taxon>
        <taxon>Endocarpon</taxon>
    </lineage>
</organism>
<dbReference type="Gene3D" id="2.60.120.620">
    <property type="entry name" value="q2cbj1_9rhob like domain"/>
    <property type="match status" value="1"/>
</dbReference>
<name>A0A8H7AIV7_9EURO</name>
<evidence type="ECO:0000256" key="6">
    <source>
        <dbReference type="ARBA" id="ARBA00022964"/>
    </source>
</evidence>
<dbReference type="InterPro" id="IPR006620">
    <property type="entry name" value="Pro_4_hyd_alph"/>
</dbReference>
<dbReference type="Gene3D" id="3.60.130.20">
    <property type="entry name" value="Oxoglutarate/iron-dependent oxygenase, C-terminal degradation domain"/>
    <property type="match status" value="1"/>
</dbReference>
<evidence type="ECO:0000256" key="12">
    <source>
        <dbReference type="ARBA" id="ARBA00081607"/>
    </source>
</evidence>
<evidence type="ECO:0000256" key="7">
    <source>
        <dbReference type="ARBA" id="ARBA00023002"/>
    </source>
</evidence>
<dbReference type="GO" id="GO:0005634">
    <property type="term" value="C:nucleus"/>
    <property type="evidence" value="ECO:0007669"/>
    <property type="project" value="UniProtKB-SubCell"/>
</dbReference>
<feature type="region of interest" description="Disordered" evidence="13">
    <location>
        <begin position="289"/>
        <end position="308"/>
    </location>
</feature>
<dbReference type="InterPro" id="IPR051842">
    <property type="entry name" value="uS12_prolyl_hydroxylase"/>
</dbReference>
<protein>
    <recommendedName>
        <fullName evidence="12">uS12 prolyl 3,4-dihydroxylase</fullName>
    </recommendedName>
</protein>
<dbReference type="AlphaFoldDB" id="A0A8H7AIV7"/>
<accession>A0A8H7AIV7</accession>
<comment type="catalytic activity">
    <reaction evidence="10">
        <text>[ribosomal protein uS12]-L-proline + 2-oxoglutarate + O2 = [ribosomal protein uS12]-(3S)-3-hydroxy-L-proline + succinate + CO2</text>
        <dbReference type="Rhea" id="RHEA:54156"/>
        <dbReference type="Rhea" id="RHEA-COMP:13816"/>
        <dbReference type="Rhea" id="RHEA-COMP:13818"/>
        <dbReference type="ChEBI" id="CHEBI:15379"/>
        <dbReference type="ChEBI" id="CHEBI:16526"/>
        <dbReference type="ChEBI" id="CHEBI:16810"/>
        <dbReference type="ChEBI" id="CHEBI:30031"/>
        <dbReference type="ChEBI" id="CHEBI:50342"/>
        <dbReference type="ChEBI" id="CHEBI:85428"/>
    </reaction>
</comment>
<dbReference type="InterPro" id="IPR043044">
    <property type="entry name" value="TPA1/Ofd1_C"/>
</dbReference>
<comment type="cofactor">
    <cofactor evidence="1">
        <name>L-ascorbate</name>
        <dbReference type="ChEBI" id="CHEBI:38290"/>
    </cofactor>
</comment>
<dbReference type="PANTHER" id="PTHR12117">
    <property type="entry name" value="HISTONE ACETYLTRANSFERASE COMPLEX"/>
    <property type="match status" value="1"/>
</dbReference>
<keyword evidence="16" id="KW-1185">Reference proteome</keyword>
<evidence type="ECO:0000256" key="8">
    <source>
        <dbReference type="ARBA" id="ARBA00023004"/>
    </source>
</evidence>